<dbReference type="InterPro" id="IPR002132">
    <property type="entry name" value="Ribosomal_uL5"/>
</dbReference>
<dbReference type="FunFam" id="3.30.1440.10:FF:000001">
    <property type="entry name" value="50S ribosomal protein L5"/>
    <property type="match status" value="1"/>
</dbReference>
<gene>
    <name evidence="9" type="ORF">COT71_03370</name>
</gene>
<dbReference type="InterPro" id="IPR031310">
    <property type="entry name" value="Ribosomal_uL5_N"/>
</dbReference>
<sequence>MTEHAVTFQDQAAGVQAALGITNSHAVPRITHVVLNVGVGKRRDDKGFMAAVRSDLRAISGQEPHERRARKAVAGFAVRAGNVVGLRVTLRGKRADDFVRRFVGVTLPRVRDFRGLTVSSLDGRGNLSVGVAEQLAFPEINPDKTDSVFGVQVTFATTARSDAEGAVLFRALGFPFREAAA</sequence>
<evidence type="ECO:0000256" key="2">
    <source>
        <dbReference type="ARBA" id="ARBA00022980"/>
    </source>
</evidence>
<dbReference type="PANTHER" id="PTHR11994">
    <property type="entry name" value="60S RIBOSOMAL PROTEIN L11-RELATED"/>
    <property type="match status" value="1"/>
</dbReference>
<evidence type="ECO:0000259" key="8">
    <source>
        <dbReference type="Pfam" id="PF00673"/>
    </source>
</evidence>
<dbReference type="AlphaFoldDB" id="A0A2M6WYW4"/>
<name>A0A2M6WYW4_9BACT</name>
<dbReference type="Proteomes" id="UP000230731">
    <property type="component" value="Unassembled WGS sequence"/>
</dbReference>
<evidence type="ECO:0000313" key="9">
    <source>
        <dbReference type="EMBL" id="PIT97955.1"/>
    </source>
</evidence>
<reference evidence="10" key="1">
    <citation type="submission" date="2017-09" db="EMBL/GenBank/DDBJ databases">
        <title>Depth-based differentiation of microbial function through sediment-hosted aquifers and enrichment of novel symbionts in the deep terrestrial subsurface.</title>
        <authorList>
            <person name="Probst A.J."/>
            <person name="Ladd B."/>
            <person name="Jarett J.K."/>
            <person name="Geller-Mcgrath D.E."/>
            <person name="Sieber C.M.K."/>
            <person name="Emerson J.B."/>
            <person name="Anantharaman K."/>
            <person name="Thomas B.C."/>
            <person name="Malmstrom R."/>
            <person name="Stieglmeier M."/>
            <person name="Klingl A."/>
            <person name="Woyke T."/>
            <person name="Ryan C.M."/>
            <person name="Banfield J.F."/>
        </authorList>
    </citation>
    <scope>NUCLEOTIDE SEQUENCE [LARGE SCALE GENOMIC DNA]</scope>
</reference>
<protein>
    <recommendedName>
        <fullName evidence="4">Large ribosomal subunit protein uL5</fullName>
    </recommendedName>
    <alternativeName>
        <fullName evidence="5">50S ribosomal protein L5</fullName>
    </alternativeName>
</protein>
<accession>A0A2M6WYW4</accession>
<proteinExistence type="inferred from homology"/>
<evidence type="ECO:0000259" key="7">
    <source>
        <dbReference type="Pfam" id="PF00281"/>
    </source>
</evidence>
<dbReference type="EMBL" id="PEZP01000039">
    <property type="protein sequence ID" value="PIT97955.1"/>
    <property type="molecule type" value="Genomic_DNA"/>
</dbReference>
<dbReference type="GO" id="GO:0005840">
    <property type="term" value="C:ribosome"/>
    <property type="evidence" value="ECO:0007669"/>
    <property type="project" value="UniProtKB-KW"/>
</dbReference>
<evidence type="ECO:0000256" key="5">
    <source>
        <dbReference type="ARBA" id="ARBA00035461"/>
    </source>
</evidence>
<evidence type="ECO:0000256" key="1">
    <source>
        <dbReference type="ARBA" id="ARBA00008553"/>
    </source>
</evidence>
<evidence type="ECO:0000256" key="6">
    <source>
        <dbReference type="RuleBase" id="RU003930"/>
    </source>
</evidence>
<keyword evidence="3 6" id="KW-0687">Ribonucleoprotein</keyword>
<dbReference type="GO" id="GO:0003735">
    <property type="term" value="F:structural constituent of ribosome"/>
    <property type="evidence" value="ECO:0007669"/>
    <property type="project" value="InterPro"/>
</dbReference>
<comment type="caution">
    <text evidence="9">The sequence shown here is derived from an EMBL/GenBank/DDBJ whole genome shotgun (WGS) entry which is preliminary data.</text>
</comment>
<dbReference type="GO" id="GO:1990904">
    <property type="term" value="C:ribonucleoprotein complex"/>
    <property type="evidence" value="ECO:0007669"/>
    <property type="project" value="UniProtKB-KW"/>
</dbReference>
<dbReference type="Pfam" id="PF00281">
    <property type="entry name" value="Ribosomal_L5"/>
    <property type="match status" value="1"/>
</dbReference>
<dbReference type="InterPro" id="IPR020930">
    <property type="entry name" value="Ribosomal_uL5_bac-type"/>
</dbReference>
<dbReference type="Pfam" id="PF00673">
    <property type="entry name" value="Ribosomal_L5_C"/>
    <property type="match status" value="1"/>
</dbReference>
<keyword evidence="2 6" id="KW-0689">Ribosomal protein</keyword>
<dbReference type="Gene3D" id="3.30.1440.10">
    <property type="match status" value="1"/>
</dbReference>
<feature type="domain" description="Large ribosomal subunit protein uL5 C-terminal" evidence="8">
    <location>
        <begin position="84"/>
        <end position="176"/>
    </location>
</feature>
<dbReference type="InterPro" id="IPR022803">
    <property type="entry name" value="Ribosomal_uL5_dom_sf"/>
</dbReference>
<feature type="domain" description="Large ribosomal subunit protein uL5 N-terminal" evidence="7">
    <location>
        <begin position="23"/>
        <end position="79"/>
    </location>
</feature>
<dbReference type="NCBIfam" id="NF000585">
    <property type="entry name" value="PRK00010.1"/>
    <property type="match status" value="1"/>
</dbReference>
<dbReference type="GO" id="GO:0006412">
    <property type="term" value="P:translation"/>
    <property type="evidence" value="ECO:0007669"/>
    <property type="project" value="InterPro"/>
</dbReference>
<evidence type="ECO:0000256" key="4">
    <source>
        <dbReference type="ARBA" id="ARBA00035245"/>
    </source>
</evidence>
<comment type="similarity">
    <text evidence="1 6">Belongs to the universal ribosomal protein uL5 family.</text>
</comment>
<dbReference type="InterPro" id="IPR031309">
    <property type="entry name" value="Ribosomal_uL5_C"/>
</dbReference>
<organism evidence="9 10">
    <name type="scientific">Candidatus Andersenbacteria bacterium CG10_big_fil_rev_8_21_14_0_10_54_11</name>
    <dbReference type="NCBI Taxonomy" id="1974485"/>
    <lineage>
        <taxon>Bacteria</taxon>
        <taxon>Candidatus Anderseniibacteriota</taxon>
    </lineage>
</organism>
<evidence type="ECO:0000256" key="3">
    <source>
        <dbReference type="ARBA" id="ARBA00023274"/>
    </source>
</evidence>
<dbReference type="SUPFAM" id="SSF55282">
    <property type="entry name" value="RL5-like"/>
    <property type="match status" value="1"/>
</dbReference>
<dbReference type="PIRSF" id="PIRSF002161">
    <property type="entry name" value="Ribosomal_L5"/>
    <property type="match status" value="1"/>
</dbReference>
<evidence type="ECO:0000313" key="10">
    <source>
        <dbReference type="Proteomes" id="UP000230731"/>
    </source>
</evidence>